<protein>
    <submittedName>
        <fullName evidence="3">Uncharacterized protein</fullName>
    </submittedName>
</protein>
<keyword evidence="2" id="KW-0812">Transmembrane</keyword>
<proteinExistence type="predicted"/>
<feature type="region of interest" description="Disordered" evidence="1">
    <location>
        <begin position="92"/>
        <end position="190"/>
    </location>
</feature>
<evidence type="ECO:0000256" key="2">
    <source>
        <dbReference type="SAM" id="Phobius"/>
    </source>
</evidence>
<keyword evidence="2" id="KW-0472">Membrane</keyword>
<sequence>MLRGQLKFVLIPYFWDLIDVSLCYPKKGAKRVGAVDSNAGDKFYHTTAFYVLFPVICIVLMGACLASLKFCITPEFSSRGLRFKSKRRRHPRFGDPGFKLRTPDEVHREEGPEKKMRNPKEDSKSLLDKQSARITNTSIPSKNERIVNVDPTRVGWKYGSPKGKSVDPAKIGWKDARRESPNAKNEFSIY</sequence>
<feature type="compositionally biased region" description="Polar residues" evidence="1">
    <location>
        <begin position="132"/>
        <end position="141"/>
    </location>
</feature>
<keyword evidence="2" id="KW-1133">Transmembrane helix</keyword>
<feature type="compositionally biased region" description="Basic and acidic residues" evidence="1">
    <location>
        <begin position="101"/>
        <end position="131"/>
    </location>
</feature>
<evidence type="ECO:0000313" key="3">
    <source>
        <dbReference type="EMBL" id="KAI1709788.1"/>
    </source>
</evidence>
<evidence type="ECO:0000256" key="1">
    <source>
        <dbReference type="SAM" id="MobiDB-lite"/>
    </source>
</evidence>
<gene>
    <name evidence="3" type="ORF">DdX_11181</name>
</gene>
<feature type="compositionally biased region" description="Basic and acidic residues" evidence="1">
    <location>
        <begin position="164"/>
        <end position="181"/>
    </location>
</feature>
<organism evidence="3 4">
    <name type="scientific">Ditylenchus destructor</name>
    <dbReference type="NCBI Taxonomy" id="166010"/>
    <lineage>
        <taxon>Eukaryota</taxon>
        <taxon>Metazoa</taxon>
        <taxon>Ecdysozoa</taxon>
        <taxon>Nematoda</taxon>
        <taxon>Chromadorea</taxon>
        <taxon>Rhabditida</taxon>
        <taxon>Tylenchina</taxon>
        <taxon>Tylenchomorpha</taxon>
        <taxon>Sphaerularioidea</taxon>
        <taxon>Anguinidae</taxon>
        <taxon>Anguininae</taxon>
        <taxon>Ditylenchus</taxon>
    </lineage>
</organism>
<dbReference type="EMBL" id="JAKKPZ010000029">
    <property type="protein sequence ID" value="KAI1709788.1"/>
    <property type="molecule type" value="Genomic_DNA"/>
</dbReference>
<name>A0AAD4R4Z3_9BILA</name>
<dbReference type="AlphaFoldDB" id="A0AAD4R4Z3"/>
<evidence type="ECO:0000313" key="4">
    <source>
        <dbReference type="Proteomes" id="UP001201812"/>
    </source>
</evidence>
<comment type="caution">
    <text evidence="3">The sequence shown here is derived from an EMBL/GenBank/DDBJ whole genome shotgun (WGS) entry which is preliminary data.</text>
</comment>
<reference evidence="3" key="1">
    <citation type="submission" date="2022-01" db="EMBL/GenBank/DDBJ databases">
        <title>Genome Sequence Resource for Two Populations of Ditylenchus destructor, the Migratory Endoparasitic Phytonematode.</title>
        <authorList>
            <person name="Zhang H."/>
            <person name="Lin R."/>
            <person name="Xie B."/>
        </authorList>
    </citation>
    <scope>NUCLEOTIDE SEQUENCE</scope>
    <source>
        <strain evidence="3">BazhouSP</strain>
    </source>
</reference>
<keyword evidence="4" id="KW-1185">Reference proteome</keyword>
<accession>A0AAD4R4Z3</accession>
<dbReference type="Proteomes" id="UP001201812">
    <property type="component" value="Unassembled WGS sequence"/>
</dbReference>
<feature type="transmembrane region" description="Helical" evidence="2">
    <location>
        <begin position="48"/>
        <end position="72"/>
    </location>
</feature>